<accession>A0A0D9Z8J5</accession>
<dbReference type="HOGENOM" id="CLU_1443140_0_0_1"/>
<feature type="compositionally biased region" description="Low complexity" evidence="1">
    <location>
        <begin position="72"/>
        <end position="107"/>
    </location>
</feature>
<sequence>MRPREFAIADLLMSSCSSPHADVEGRDGEAVLRRAGHLDTAAADSPLLGLAPSAGGASLPKASRRHAPPSPWLTSASSSPTLAATTPSRIVSSRSSASPLTLAPAPAQRRRPSSPCPTRGEGERIEMDATRARRSFFGMQVEGRDGEAALRRACHLDTAAADSPPLGLAPSASGADLPKAAERRLRER</sequence>
<dbReference type="EnsemblPlants" id="OGLUM03G21290.1">
    <property type="protein sequence ID" value="OGLUM03G21290.1"/>
    <property type="gene ID" value="OGLUM03G21290"/>
</dbReference>
<evidence type="ECO:0000256" key="1">
    <source>
        <dbReference type="SAM" id="MobiDB-lite"/>
    </source>
</evidence>
<proteinExistence type="predicted"/>
<evidence type="ECO:0000313" key="3">
    <source>
        <dbReference type="Proteomes" id="UP000026961"/>
    </source>
</evidence>
<keyword evidence="3" id="KW-1185">Reference proteome</keyword>
<protein>
    <submittedName>
        <fullName evidence="2">Uncharacterized protein</fullName>
    </submittedName>
</protein>
<name>A0A0D9Z8J5_9ORYZ</name>
<organism evidence="2">
    <name type="scientific">Oryza glumipatula</name>
    <dbReference type="NCBI Taxonomy" id="40148"/>
    <lineage>
        <taxon>Eukaryota</taxon>
        <taxon>Viridiplantae</taxon>
        <taxon>Streptophyta</taxon>
        <taxon>Embryophyta</taxon>
        <taxon>Tracheophyta</taxon>
        <taxon>Spermatophyta</taxon>
        <taxon>Magnoliopsida</taxon>
        <taxon>Liliopsida</taxon>
        <taxon>Poales</taxon>
        <taxon>Poaceae</taxon>
        <taxon>BOP clade</taxon>
        <taxon>Oryzoideae</taxon>
        <taxon>Oryzeae</taxon>
        <taxon>Oryzinae</taxon>
        <taxon>Oryza</taxon>
    </lineage>
</organism>
<feature type="region of interest" description="Disordered" evidence="1">
    <location>
        <begin position="42"/>
        <end position="131"/>
    </location>
</feature>
<feature type="compositionally biased region" description="Basic and acidic residues" evidence="1">
    <location>
        <begin position="120"/>
        <end position="131"/>
    </location>
</feature>
<evidence type="ECO:0000313" key="2">
    <source>
        <dbReference type="EnsemblPlants" id="OGLUM03G21290.1"/>
    </source>
</evidence>
<reference evidence="2" key="2">
    <citation type="submission" date="2018-05" db="EMBL/GenBank/DDBJ databases">
        <title>OgluRS3 (Oryza glumaepatula Reference Sequence Version 3).</title>
        <authorList>
            <person name="Zhang J."/>
            <person name="Kudrna D."/>
            <person name="Lee S."/>
            <person name="Talag J."/>
            <person name="Welchert J."/>
            <person name="Wing R.A."/>
        </authorList>
    </citation>
    <scope>NUCLEOTIDE SEQUENCE [LARGE SCALE GENOMIC DNA]</scope>
</reference>
<dbReference type="AlphaFoldDB" id="A0A0D9Z8J5"/>
<feature type="region of interest" description="Disordered" evidence="1">
    <location>
        <begin position="160"/>
        <end position="188"/>
    </location>
</feature>
<dbReference type="Proteomes" id="UP000026961">
    <property type="component" value="Chromosome 3"/>
</dbReference>
<feature type="compositionally biased region" description="Basic and acidic residues" evidence="1">
    <location>
        <begin position="179"/>
        <end position="188"/>
    </location>
</feature>
<reference evidence="2" key="1">
    <citation type="submission" date="2015-04" db="UniProtKB">
        <authorList>
            <consortium name="EnsemblPlants"/>
        </authorList>
    </citation>
    <scope>IDENTIFICATION</scope>
</reference>
<dbReference type="Gramene" id="OGLUM03G21290.1">
    <property type="protein sequence ID" value="OGLUM03G21290.1"/>
    <property type="gene ID" value="OGLUM03G21290"/>
</dbReference>